<dbReference type="Proteomes" id="UP000487268">
    <property type="component" value="Unassembled WGS sequence"/>
</dbReference>
<proteinExistence type="predicted"/>
<organism evidence="1 2">
    <name type="scientific">Actinomadura macrotermitis</name>
    <dbReference type="NCBI Taxonomy" id="2585200"/>
    <lineage>
        <taxon>Bacteria</taxon>
        <taxon>Bacillati</taxon>
        <taxon>Actinomycetota</taxon>
        <taxon>Actinomycetes</taxon>
        <taxon>Streptosporangiales</taxon>
        <taxon>Thermomonosporaceae</taxon>
        <taxon>Actinomadura</taxon>
    </lineage>
</organism>
<dbReference type="EMBL" id="WEGH01000002">
    <property type="protein sequence ID" value="MQY05649.1"/>
    <property type="molecule type" value="Genomic_DNA"/>
</dbReference>
<evidence type="ECO:0008006" key="3">
    <source>
        <dbReference type="Google" id="ProtNLM"/>
    </source>
</evidence>
<gene>
    <name evidence="1" type="ORF">ACRB68_37260</name>
</gene>
<dbReference type="AlphaFoldDB" id="A0A7K0BWV2"/>
<evidence type="ECO:0000313" key="1">
    <source>
        <dbReference type="EMBL" id="MQY05649.1"/>
    </source>
</evidence>
<protein>
    <recommendedName>
        <fullName evidence="3">Antitoxin</fullName>
    </recommendedName>
</protein>
<sequence length="95" mass="10263">MDMSELPLEDVPGLADLAHRAADRGQVVYLTEHGQRLAAIVPADIAGELAAMSAEERAELFEDLQDSLAARRALAAVEAGEPVVPWEEVKSRLEL</sequence>
<accession>A0A7K0BWV2</accession>
<name>A0A7K0BWV2_9ACTN</name>
<keyword evidence="2" id="KW-1185">Reference proteome</keyword>
<evidence type="ECO:0000313" key="2">
    <source>
        <dbReference type="Proteomes" id="UP000487268"/>
    </source>
</evidence>
<reference evidence="1 2" key="1">
    <citation type="submission" date="2019-10" db="EMBL/GenBank/DDBJ databases">
        <title>Actinomadura rubteroloni sp. nov. and Actinomadura macrotermitis sp. nov., isolated from the gut of fungus growing-termite Macrotermes natalensis.</title>
        <authorList>
            <person name="Benndorf R."/>
            <person name="Martin K."/>
            <person name="Kuefner M."/>
            <person name="De Beer W."/>
            <person name="Kaster A.-K."/>
            <person name="Vollmers J."/>
            <person name="Poulsen M."/>
            <person name="Beemelmanns C."/>
        </authorList>
    </citation>
    <scope>NUCLEOTIDE SEQUENCE [LARGE SCALE GENOMIC DNA]</scope>
    <source>
        <strain evidence="1 2">RB68</strain>
    </source>
</reference>
<comment type="caution">
    <text evidence="1">The sequence shown here is derived from an EMBL/GenBank/DDBJ whole genome shotgun (WGS) entry which is preliminary data.</text>
</comment>